<sequence>MLGKTLIFVCAAVGLVAGSCVEFIAPQKCSCSPSLVSVPVKNIFVNEPDCGSSYIPVNNHVEVVPSCVSRQAVSLPILTDNVVPTCTSRQTVSLPITTDNIVSGNMDEIFSSGPSTFTPIYSSGEGCIPNGVFSSGDSGIGVSSESELAPLPVVQSPSVTLPAVESPMITISAPTVPAPRVLASRCVCTKTIVRPQVFQRIVTVPRVQRYLKRTVTPVVENVVYKSRPIATSFGCSGFSQGASTRSGSSSGTVVLAESPNPVLISDSNC</sequence>
<keyword evidence="1" id="KW-0732">Signal</keyword>
<protein>
    <submittedName>
        <fullName evidence="2">Uncharacterized protein</fullName>
    </submittedName>
</protein>
<feature type="chain" id="PRO_5042914083" evidence="1">
    <location>
        <begin position="19"/>
        <end position="269"/>
    </location>
</feature>
<evidence type="ECO:0000313" key="2">
    <source>
        <dbReference type="EMBL" id="KAK6623121.1"/>
    </source>
</evidence>
<organism evidence="2 3">
    <name type="scientific">Polyplax serrata</name>
    <name type="common">Common mouse louse</name>
    <dbReference type="NCBI Taxonomy" id="468196"/>
    <lineage>
        <taxon>Eukaryota</taxon>
        <taxon>Metazoa</taxon>
        <taxon>Ecdysozoa</taxon>
        <taxon>Arthropoda</taxon>
        <taxon>Hexapoda</taxon>
        <taxon>Insecta</taxon>
        <taxon>Pterygota</taxon>
        <taxon>Neoptera</taxon>
        <taxon>Paraneoptera</taxon>
        <taxon>Psocodea</taxon>
        <taxon>Troctomorpha</taxon>
        <taxon>Phthiraptera</taxon>
        <taxon>Anoplura</taxon>
        <taxon>Polyplacidae</taxon>
        <taxon>Polyplax</taxon>
    </lineage>
</organism>
<accession>A0AAN8NZ46</accession>
<evidence type="ECO:0000313" key="3">
    <source>
        <dbReference type="Proteomes" id="UP001372834"/>
    </source>
</evidence>
<dbReference type="PROSITE" id="PS51257">
    <property type="entry name" value="PROKAR_LIPOPROTEIN"/>
    <property type="match status" value="1"/>
</dbReference>
<dbReference type="EMBL" id="JAWJWE010000038">
    <property type="protein sequence ID" value="KAK6623121.1"/>
    <property type="molecule type" value="Genomic_DNA"/>
</dbReference>
<name>A0AAN8NZ46_POLSC</name>
<evidence type="ECO:0000256" key="1">
    <source>
        <dbReference type="SAM" id="SignalP"/>
    </source>
</evidence>
<dbReference type="AlphaFoldDB" id="A0AAN8NZ46"/>
<proteinExistence type="predicted"/>
<reference evidence="2 3" key="1">
    <citation type="submission" date="2023-10" db="EMBL/GenBank/DDBJ databases">
        <title>Genomes of two closely related lineages of the louse Polyplax serrata with different host specificities.</title>
        <authorList>
            <person name="Martinu J."/>
            <person name="Tarabai H."/>
            <person name="Stefka J."/>
            <person name="Hypsa V."/>
        </authorList>
    </citation>
    <scope>NUCLEOTIDE SEQUENCE [LARGE SCALE GENOMIC DNA]</scope>
    <source>
        <strain evidence="2">HR10_N</strain>
    </source>
</reference>
<comment type="caution">
    <text evidence="2">The sequence shown here is derived from an EMBL/GenBank/DDBJ whole genome shotgun (WGS) entry which is preliminary data.</text>
</comment>
<dbReference type="Proteomes" id="UP001372834">
    <property type="component" value="Unassembled WGS sequence"/>
</dbReference>
<gene>
    <name evidence="2" type="ORF">RUM43_008973</name>
</gene>
<feature type="signal peptide" evidence="1">
    <location>
        <begin position="1"/>
        <end position="18"/>
    </location>
</feature>